<protein>
    <submittedName>
        <fullName evidence="4">Uncharacterized protein</fullName>
    </submittedName>
</protein>
<dbReference type="PANTHER" id="PTHR31218">
    <property type="entry name" value="WAT1-RELATED PROTEIN"/>
    <property type="match status" value="1"/>
</dbReference>
<keyword evidence="5" id="KW-1185">Reference proteome</keyword>
<comment type="caution">
    <text evidence="4">The sequence shown here is derived from an EMBL/GenBank/DDBJ whole genome shotgun (WGS) entry which is preliminary data.</text>
</comment>
<dbReference type="AlphaFoldDB" id="A0A444WXS3"/>
<dbReference type="STRING" id="3818.A0A444WXS3"/>
<evidence type="ECO:0000256" key="2">
    <source>
        <dbReference type="ARBA" id="ARBA00022989"/>
    </source>
</evidence>
<evidence type="ECO:0000256" key="3">
    <source>
        <dbReference type="ARBA" id="ARBA00023136"/>
    </source>
</evidence>
<proteinExistence type="predicted"/>
<keyword evidence="1" id="KW-0812">Transmembrane</keyword>
<evidence type="ECO:0000313" key="4">
    <source>
        <dbReference type="EMBL" id="RYQ82248.1"/>
    </source>
</evidence>
<dbReference type="GO" id="GO:0022857">
    <property type="term" value="F:transmembrane transporter activity"/>
    <property type="evidence" value="ECO:0007669"/>
    <property type="project" value="InterPro"/>
</dbReference>
<evidence type="ECO:0000256" key="1">
    <source>
        <dbReference type="ARBA" id="ARBA00022692"/>
    </source>
</evidence>
<dbReference type="GO" id="GO:0016020">
    <property type="term" value="C:membrane"/>
    <property type="evidence" value="ECO:0007669"/>
    <property type="project" value="InterPro"/>
</dbReference>
<dbReference type="EMBL" id="SDMP01000020">
    <property type="protein sequence ID" value="RYQ82248.1"/>
    <property type="molecule type" value="Genomic_DNA"/>
</dbReference>
<keyword evidence="2" id="KW-1133">Transmembrane helix</keyword>
<reference evidence="4 5" key="1">
    <citation type="submission" date="2019-01" db="EMBL/GenBank/DDBJ databases">
        <title>Sequencing of cultivated peanut Arachis hypogaea provides insights into genome evolution and oil improvement.</title>
        <authorList>
            <person name="Chen X."/>
        </authorList>
    </citation>
    <scope>NUCLEOTIDE SEQUENCE [LARGE SCALE GENOMIC DNA]</scope>
    <source>
        <strain evidence="5">cv. Fuhuasheng</strain>
        <tissue evidence="4">Leaves</tissue>
    </source>
</reference>
<keyword evidence="3" id="KW-0472">Membrane</keyword>
<dbReference type="Proteomes" id="UP000289738">
    <property type="component" value="Chromosome B10"/>
</dbReference>
<organism evidence="4 5">
    <name type="scientific">Arachis hypogaea</name>
    <name type="common">Peanut</name>
    <dbReference type="NCBI Taxonomy" id="3818"/>
    <lineage>
        <taxon>Eukaryota</taxon>
        <taxon>Viridiplantae</taxon>
        <taxon>Streptophyta</taxon>
        <taxon>Embryophyta</taxon>
        <taxon>Tracheophyta</taxon>
        <taxon>Spermatophyta</taxon>
        <taxon>Magnoliopsida</taxon>
        <taxon>eudicotyledons</taxon>
        <taxon>Gunneridae</taxon>
        <taxon>Pentapetalae</taxon>
        <taxon>rosids</taxon>
        <taxon>fabids</taxon>
        <taxon>Fabales</taxon>
        <taxon>Fabaceae</taxon>
        <taxon>Papilionoideae</taxon>
        <taxon>50 kb inversion clade</taxon>
        <taxon>dalbergioids sensu lato</taxon>
        <taxon>Dalbergieae</taxon>
        <taxon>Pterocarpus clade</taxon>
        <taxon>Arachis</taxon>
    </lineage>
</organism>
<evidence type="ECO:0000313" key="5">
    <source>
        <dbReference type="Proteomes" id="UP000289738"/>
    </source>
</evidence>
<sequence>MRPCPPNPSSVAPLAVAPPLPGAPSHPFPNLSVTPIHQSLSFSFDADEFCHPLDTVFCRCSLKLVSIVVVDSGEIRNRFMCVKGETKIGKKLEKSPVSEEELIKKIEELAQEEANNLSSMVHSDNVRLEHDVAFLKAVLDDTQKELHSTRGVIAGERARAFQLQISKEEISLLKRKPSSLSCMLLLATVGADTWKAHLAMAMVQLLYGGYHVITKVALNVGVNELVFCVFRDLVALSILAPVAYFHEKWSGTVSAIVSEGSAVGESFSATEDDFSAVITKSLVTLVHGLETKDCMMVTCSEPLTNTPPGSPCGCVATSS</sequence>
<accession>A0A444WXS3</accession>
<gene>
    <name evidence="4" type="ORF">Ahy_B10g100841</name>
</gene>
<dbReference type="InterPro" id="IPR030184">
    <property type="entry name" value="WAT1-related"/>
</dbReference>
<name>A0A444WXS3_ARAHY</name>